<accession>A0ABY2X8S2</accession>
<feature type="chain" id="PRO_5045345763" evidence="1">
    <location>
        <begin position="26"/>
        <end position="136"/>
    </location>
</feature>
<name>A0ABY2X8S2_9RHOB</name>
<evidence type="ECO:0000313" key="2">
    <source>
        <dbReference type="EMBL" id="TMV12777.1"/>
    </source>
</evidence>
<proteinExistence type="predicted"/>
<sequence>MTRAAHMFPLMVLCLGLLSGTAANAVPSRSQERVEVFATCSGRLAALATRQRAWDDPDAAENERLRDLFDLMVDTILPDALRDGTAETQPRQWRTNGWSEMAVLLAEADYALDQRRVDRAHRLLEQRLRICRALVL</sequence>
<evidence type="ECO:0000313" key="3">
    <source>
        <dbReference type="Proteomes" id="UP001191082"/>
    </source>
</evidence>
<reference evidence="2 3" key="1">
    <citation type="submission" date="2019-05" db="EMBL/GenBank/DDBJ databases">
        <title>Marivita sp. nov. isolated from sea sediment.</title>
        <authorList>
            <person name="Kim W."/>
        </authorList>
    </citation>
    <scope>NUCLEOTIDE SEQUENCE [LARGE SCALE GENOMIC DNA]</scope>
    <source>
        <strain evidence="2 3">CAU 1492</strain>
    </source>
</reference>
<gene>
    <name evidence="2" type="ORF">FGK64_08200</name>
</gene>
<keyword evidence="1" id="KW-0732">Signal</keyword>
<protein>
    <submittedName>
        <fullName evidence="2">Uncharacterized protein</fullName>
    </submittedName>
</protein>
<dbReference type="RefSeq" id="WP_138863332.1">
    <property type="nucleotide sequence ID" value="NZ_VCPC01000002.1"/>
</dbReference>
<comment type="caution">
    <text evidence="2">The sequence shown here is derived from an EMBL/GenBank/DDBJ whole genome shotgun (WGS) entry which is preliminary data.</text>
</comment>
<keyword evidence="3" id="KW-1185">Reference proteome</keyword>
<dbReference type="EMBL" id="VCPC01000002">
    <property type="protein sequence ID" value="TMV12777.1"/>
    <property type="molecule type" value="Genomic_DNA"/>
</dbReference>
<dbReference type="Proteomes" id="UP001191082">
    <property type="component" value="Unassembled WGS sequence"/>
</dbReference>
<organism evidence="2 3">
    <name type="scientific">Arenibacterium halophilum</name>
    <dbReference type="NCBI Taxonomy" id="2583821"/>
    <lineage>
        <taxon>Bacteria</taxon>
        <taxon>Pseudomonadati</taxon>
        <taxon>Pseudomonadota</taxon>
        <taxon>Alphaproteobacteria</taxon>
        <taxon>Rhodobacterales</taxon>
        <taxon>Paracoccaceae</taxon>
        <taxon>Arenibacterium</taxon>
    </lineage>
</organism>
<evidence type="ECO:0000256" key="1">
    <source>
        <dbReference type="SAM" id="SignalP"/>
    </source>
</evidence>
<feature type="signal peptide" evidence="1">
    <location>
        <begin position="1"/>
        <end position="25"/>
    </location>
</feature>